<reference evidence="3" key="1">
    <citation type="submission" date="2022-07" db="EMBL/GenBank/DDBJ databases">
        <authorList>
            <person name="Otstavnykh N."/>
            <person name="Isaeva M."/>
            <person name="Bystritskaya E."/>
        </authorList>
    </citation>
    <scope>NUCLEOTIDE SEQUENCE</scope>
    <source>
        <strain evidence="3">KCTC 52189</strain>
    </source>
</reference>
<dbReference type="Proteomes" id="UP001226762">
    <property type="component" value="Unassembled WGS sequence"/>
</dbReference>
<sequence>MKLTKTVILGAIAASVGLFVSLHGAQAKSLREAEIPAEFPPESYKGKQYVDSRGCVYIRAGIDGMVNWVPRVTRDREVLCGYQPTFAKTDPTPEPGTTATDEPVIAPAATTQPAEAPDPQPKTEEPVETKPVPAPRRVVETTTSAPEPAPTKPQPRRAAAAPDKPMVAARKPVSASLAPNPAPQPVGRLAYACVDATGAPTACGLANAAPPANMILRKPVTVIRNGKKVTVLKRVSVRQLGAAGSGQYPDLGAVTSHTRQVRIVPRHVWEQQQAATVADTLPEGYRRAWTDDRLNKKRAHQTIAGVQSTDLIWSRTVPRQLLKRSNGNDVTYRYPGLKYPYHSYAEMRAAGYAIDDTGAPLAPELAEKVGEPLQATPTVRKKSAILSTKSEPAKAPVRAKKGRYVQVGTFGIESNARKTAARLKAVGLPARLGTLKKGGKSYRVVLAGPFAPDQLNAALGKARRAGFSDAFVR</sequence>
<name>A0AAE3WC56_9RHOB</name>
<dbReference type="SUPFAM" id="SSF110997">
    <property type="entry name" value="Sporulation related repeat"/>
    <property type="match status" value="1"/>
</dbReference>
<dbReference type="InterPro" id="IPR007730">
    <property type="entry name" value="SPOR-like_dom"/>
</dbReference>
<evidence type="ECO:0000259" key="2">
    <source>
        <dbReference type="PROSITE" id="PS51724"/>
    </source>
</evidence>
<dbReference type="EMBL" id="JANHAX010000002">
    <property type="protein sequence ID" value="MDQ2089997.1"/>
    <property type="molecule type" value="Genomic_DNA"/>
</dbReference>
<reference evidence="3" key="2">
    <citation type="submission" date="2023-02" db="EMBL/GenBank/DDBJ databases">
        <title>'Rhodoalgimonas zhirmunskyi' gen. nov., isolated from a red alga.</title>
        <authorList>
            <person name="Nedashkovskaya O.I."/>
            <person name="Otstavnykh N.Y."/>
            <person name="Bystritskaya E.P."/>
            <person name="Balabanova L.A."/>
            <person name="Isaeva M.P."/>
        </authorList>
    </citation>
    <scope>NUCLEOTIDE SEQUENCE</scope>
    <source>
        <strain evidence="3">KCTC 52189</strain>
    </source>
</reference>
<dbReference type="PROSITE" id="PS51724">
    <property type="entry name" value="SPOR"/>
    <property type="match status" value="1"/>
</dbReference>
<comment type="caution">
    <text evidence="3">The sequence shown here is derived from an EMBL/GenBank/DDBJ whole genome shotgun (WGS) entry which is preliminary data.</text>
</comment>
<feature type="domain" description="SPOR" evidence="2">
    <location>
        <begin position="397"/>
        <end position="473"/>
    </location>
</feature>
<dbReference type="GO" id="GO:0042834">
    <property type="term" value="F:peptidoglycan binding"/>
    <property type="evidence" value="ECO:0007669"/>
    <property type="project" value="InterPro"/>
</dbReference>
<protein>
    <submittedName>
        <fullName evidence="3">SPOR domain-containing protein</fullName>
    </submittedName>
</protein>
<feature type="region of interest" description="Disordered" evidence="1">
    <location>
        <begin position="110"/>
        <end position="169"/>
    </location>
</feature>
<organism evidence="3 4">
    <name type="scientific">Marimonas arenosa</name>
    <dbReference type="NCBI Taxonomy" id="1795305"/>
    <lineage>
        <taxon>Bacteria</taxon>
        <taxon>Pseudomonadati</taxon>
        <taxon>Pseudomonadota</taxon>
        <taxon>Alphaproteobacteria</taxon>
        <taxon>Rhodobacterales</taxon>
        <taxon>Paracoccaceae</taxon>
        <taxon>Marimonas</taxon>
    </lineage>
</organism>
<evidence type="ECO:0000313" key="3">
    <source>
        <dbReference type="EMBL" id="MDQ2089997.1"/>
    </source>
</evidence>
<evidence type="ECO:0000313" key="4">
    <source>
        <dbReference type="Proteomes" id="UP001226762"/>
    </source>
</evidence>
<evidence type="ECO:0000256" key="1">
    <source>
        <dbReference type="SAM" id="MobiDB-lite"/>
    </source>
</evidence>
<dbReference type="Pfam" id="PF05036">
    <property type="entry name" value="SPOR"/>
    <property type="match status" value="1"/>
</dbReference>
<accession>A0AAE3WC56</accession>
<dbReference type="AlphaFoldDB" id="A0AAE3WC56"/>
<dbReference type="Gene3D" id="3.30.70.1070">
    <property type="entry name" value="Sporulation related repeat"/>
    <property type="match status" value="1"/>
</dbReference>
<dbReference type="InterPro" id="IPR036680">
    <property type="entry name" value="SPOR-like_sf"/>
</dbReference>
<proteinExistence type="predicted"/>
<gene>
    <name evidence="3" type="ORF">NO357_08825</name>
</gene>
<keyword evidence="4" id="KW-1185">Reference proteome</keyword>
<dbReference type="RefSeq" id="WP_306735264.1">
    <property type="nucleotide sequence ID" value="NZ_JANHAX010000002.1"/>
</dbReference>
<feature type="compositionally biased region" description="Low complexity" evidence="1">
    <location>
        <begin position="158"/>
        <end position="169"/>
    </location>
</feature>